<dbReference type="EMBL" id="JACCCU010000001">
    <property type="protein sequence ID" value="NYF89899.1"/>
    <property type="molecule type" value="Genomic_DNA"/>
</dbReference>
<dbReference type="AlphaFoldDB" id="A0A852VFX4"/>
<dbReference type="PANTHER" id="PTHR18964:SF149">
    <property type="entry name" value="BIFUNCTIONAL UDP-N-ACETYLGLUCOSAMINE 2-EPIMERASE_N-ACETYLMANNOSAMINE KINASE"/>
    <property type="match status" value="1"/>
</dbReference>
<dbReference type="SUPFAM" id="SSF53067">
    <property type="entry name" value="Actin-like ATPase domain"/>
    <property type="match status" value="1"/>
</dbReference>
<dbReference type="InterPro" id="IPR000600">
    <property type="entry name" value="ROK"/>
</dbReference>
<dbReference type="GO" id="GO:0004340">
    <property type="term" value="F:glucokinase activity"/>
    <property type="evidence" value="ECO:0007669"/>
    <property type="project" value="UniProtKB-EC"/>
</dbReference>
<reference evidence="2 3" key="1">
    <citation type="submission" date="2020-07" db="EMBL/GenBank/DDBJ databases">
        <title>Genomic Encyclopedia of Type Strains, Phase IV (KMG-V): Genome sequencing to study the core and pangenomes of soil and plant-associated prokaryotes.</title>
        <authorList>
            <person name="Whitman W."/>
        </authorList>
    </citation>
    <scope>NUCLEOTIDE SEQUENCE [LARGE SCALE GENOMIC DNA]</scope>
    <source>
        <strain evidence="2 3">M8UP22</strain>
    </source>
</reference>
<dbReference type="PROSITE" id="PS01125">
    <property type="entry name" value="ROK"/>
    <property type="match status" value="1"/>
</dbReference>
<keyword evidence="2" id="KW-0808">Transferase</keyword>
<gene>
    <name evidence="2" type="ORF">HDF08_001966</name>
</gene>
<dbReference type="EC" id="2.7.1.2" evidence="2"/>
<comment type="caution">
    <text evidence="2">The sequence shown here is derived from an EMBL/GenBank/DDBJ whole genome shotgun (WGS) entry which is preliminary data.</text>
</comment>
<evidence type="ECO:0000313" key="3">
    <source>
        <dbReference type="Proteomes" id="UP000564385"/>
    </source>
</evidence>
<organism evidence="2 3">
    <name type="scientific">Tunturiibacter lichenicola</name>
    <dbReference type="NCBI Taxonomy" id="2051959"/>
    <lineage>
        <taxon>Bacteria</taxon>
        <taxon>Pseudomonadati</taxon>
        <taxon>Acidobacteriota</taxon>
        <taxon>Terriglobia</taxon>
        <taxon>Terriglobales</taxon>
        <taxon>Acidobacteriaceae</taxon>
        <taxon>Tunturiibacter</taxon>
    </lineage>
</organism>
<evidence type="ECO:0000256" key="1">
    <source>
        <dbReference type="ARBA" id="ARBA00006479"/>
    </source>
</evidence>
<accession>A0A852VFX4</accession>
<dbReference type="Gene3D" id="3.30.420.40">
    <property type="match status" value="2"/>
</dbReference>
<protein>
    <submittedName>
        <fullName evidence="2">Glucokinase</fullName>
        <ecNumber evidence="2">2.7.1.2</ecNumber>
    </submittedName>
</protein>
<dbReference type="InterPro" id="IPR049874">
    <property type="entry name" value="ROK_cs"/>
</dbReference>
<sequence length="305" mass="31734">MRRIGTVDIGGTKIAAGIVSDDGKILHRSECPTQPKRGLRDAVDRIQRMLQAAIDQCGRIDGIGIACPSPLDPLTGVIGVVGTLPGWEGGPLADAVGERFGLPVVVENDADAATLAEYAWGATKTSGTLIYVTISTGIGGGIVQSGRLYRGVRGAHPEFGHQLIDPTGPLCYCTLSGCWESLASGAAMTASFPEIDPGRGLLTAAEICGLAQQGDPLALRAVKREAHYLGLGLANLVTLFVPDVICLGGGVMRSSDLFLDDVRATVRSLCTQVPVEYTTITLSSLGPDVGLLGAAQSWLLRNPSC</sequence>
<dbReference type="Pfam" id="PF00480">
    <property type="entry name" value="ROK"/>
    <property type="match status" value="1"/>
</dbReference>
<proteinExistence type="inferred from homology"/>
<dbReference type="PANTHER" id="PTHR18964">
    <property type="entry name" value="ROK (REPRESSOR, ORF, KINASE) FAMILY"/>
    <property type="match status" value="1"/>
</dbReference>
<name>A0A852VFX4_9BACT</name>
<dbReference type="Proteomes" id="UP000564385">
    <property type="component" value="Unassembled WGS sequence"/>
</dbReference>
<comment type="similarity">
    <text evidence="1">Belongs to the ROK (NagC/XylR) family.</text>
</comment>
<dbReference type="InterPro" id="IPR043129">
    <property type="entry name" value="ATPase_NBD"/>
</dbReference>
<evidence type="ECO:0000313" key="2">
    <source>
        <dbReference type="EMBL" id="NYF89899.1"/>
    </source>
</evidence>